<dbReference type="STRING" id="679936.Sulac_1149"/>
<reference evidence="3" key="1">
    <citation type="submission" date="2011-12" db="EMBL/GenBank/DDBJ databases">
        <title>The complete genome of chromosome of Sulfobacillus acidophilus DSM 10332.</title>
        <authorList>
            <person name="Lucas S."/>
            <person name="Han J."/>
            <person name="Lapidus A."/>
            <person name="Bruce D."/>
            <person name="Goodwin L."/>
            <person name="Pitluck S."/>
            <person name="Peters L."/>
            <person name="Kyrpides N."/>
            <person name="Mavromatis K."/>
            <person name="Ivanova N."/>
            <person name="Mikhailova N."/>
            <person name="Chertkov O."/>
            <person name="Saunders E."/>
            <person name="Detter J.C."/>
            <person name="Tapia R."/>
            <person name="Han C."/>
            <person name="Land M."/>
            <person name="Hauser L."/>
            <person name="Markowitz V."/>
            <person name="Cheng J.-F."/>
            <person name="Hugenholtz P."/>
            <person name="Woyke T."/>
            <person name="Wu D."/>
            <person name="Pukall R."/>
            <person name="Gehrich-Schroeter G."/>
            <person name="Schneider S."/>
            <person name="Klenk H.-P."/>
            <person name="Eisen J.A."/>
        </authorList>
    </citation>
    <scope>NUCLEOTIDE SEQUENCE [LARGE SCALE GENOMIC DNA]</scope>
    <source>
        <strain evidence="3">ATCC 700253 / DSM 10332 / NAL</strain>
    </source>
</reference>
<evidence type="ECO:0000259" key="1">
    <source>
        <dbReference type="PROSITE" id="PS50883"/>
    </source>
</evidence>
<accession>G8TUK2</accession>
<evidence type="ECO:0000313" key="2">
    <source>
        <dbReference type="EMBL" id="AEW04649.1"/>
    </source>
</evidence>
<dbReference type="InterPro" id="IPR001633">
    <property type="entry name" value="EAL_dom"/>
</dbReference>
<dbReference type="InterPro" id="IPR035919">
    <property type="entry name" value="EAL_sf"/>
</dbReference>
<dbReference type="CDD" id="cd01948">
    <property type="entry name" value="EAL"/>
    <property type="match status" value="1"/>
</dbReference>
<dbReference type="Gene3D" id="3.20.20.450">
    <property type="entry name" value="EAL domain"/>
    <property type="match status" value="1"/>
</dbReference>
<reference evidence="2 3" key="2">
    <citation type="journal article" date="2012" name="Stand. Genomic Sci.">
        <title>Complete genome sequence of the moderately thermophilic mineral-sulfide-oxidizing firmicute Sulfobacillus acidophilus type strain (NAL(T)).</title>
        <authorList>
            <person name="Anderson I."/>
            <person name="Chertkov O."/>
            <person name="Chen A."/>
            <person name="Saunders E."/>
            <person name="Lapidus A."/>
            <person name="Nolan M."/>
            <person name="Lucas S."/>
            <person name="Hammon N."/>
            <person name="Deshpande S."/>
            <person name="Cheng J.F."/>
            <person name="Han C."/>
            <person name="Tapia R."/>
            <person name="Goodwin L.A."/>
            <person name="Pitluck S."/>
            <person name="Liolios K."/>
            <person name="Pagani I."/>
            <person name="Ivanova N."/>
            <person name="Mikhailova N."/>
            <person name="Pati A."/>
            <person name="Palaniappan K."/>
            <person name="Land M."/>
            <person name="Pan C."/>
            <person name="Rohde M."/>
            <person name="Pukall R."/>
            <person name="Goker M."/>
            <person name="Detter J.C."/>
            <person name="Woyke T."/>
            <person name="Bristow J."/>
            <person name="Eisen J.A."/>
            <person name="Markowitz V."/>
            <person name="Hugenholtz P."/>
            <person name="Kyrpides N.C."/>
            <person name="Klenk H.P."/>
            <person name="Mavromatis K."/>
        </authorList>
    </citation>
    <scope>NUCLEOTIDE SEQUENCE [LARGE SCALE GENOMIC DNA]</scope>
    <source>
        <strain evidence="3">ATCC 700253 / DSM 10332 / NAL</strain>
    </source>
</reference>
<dbReference type="PROSITE" id="PS50883">
    <property type="entry name" value="EAL"/>
    <property type="match status" value="1"/>
</dbReference>
<dbReference type="HOGENOM" id="CLU_672537_0_0_9"/>
<dbReference type="AlphaFoldDB" id="G8TUK2"/>
<evidence type="ECO:0000313" key="3">
    <source>
        <dbReference type="Proteomes" id="UP000005439"/>
    </source>
</evidence>
<dbReference type="PANTHER" id="PTHR33121:SF76">
    <property type="entry name" value="SIGNALING PROTEIN"/>
    <property type="match status" value="1"/>
</dbReference>
<dbReference type="KEGG" id="sap:Sulac_1149"/>
<gene>
    <name evidence="2" type="ordered locus">Sulac_1149</name>
</gene>
<dbReference type="PANTHER" id="PTHR33121">
    <property type="entry name" value="CYCLIC DI-GMP PHOSPHODIESTERASE PDEF"/>
    <property type="match status" value="1"/>
</dbReference>
<organism evidence="2 3">
    <name type="scientific">Sulfobacillus acidophilus (strain ATCC 700253 / DSM 10332 / NAL)</name>
    <dbReference type="NCBI Taxonomy" id="679936"/>
    <lineage>
        <taxon>Bacteria</taxon>
        <taxon>Bacillati</taxon>
        <taxon>Bacillota</taxon>
        <taxon>Clostridia</taxon>
        <taxon>Eubacteriales</taxon>
        <taxon>Clostridiales Family XVII. Incertae Sedis</taxon>
        <taxon>Sulfobacillus</taxon>
    </lineage>
</organism>
<dbReference type="Pfam" id="PF00563">
    <property type="entry name" value="EAL"/>
    <property type="match status" value="1"/>
</dbReference>
<protein>
    <submittedName>
        <fullName evidence="2">Diguanylate phosphodiesterase</fullName>
    </submittedName>
</protein>
<keyword evidence="3" id="KW-1185">Reference proteome</keyword>
<dbReference type="GO" id="GO:0071111">
    <property type="term" value="F:cyclic-guanylate-specific phosphodiesterase activity"/>
    <property type="evidence" value="ECO:0007669"/>
    <property type="project" value="InterPro"/>
</dbReference>
<sequence>MTWWADWQSHGTLQIMFQPIIALTDFHIVGYEVLSRPYTADGQPIPVEAFFDEVARKGHAVVVDQRVLTTVTEFVRHQGLALTMPLFWNVHPDSIAHGVLTQARRFLAPDQFVVEVTEKGDWGDAVIQALREHRQAGYRIALDDFGAGYSGLNRLIQIQPTIVKLDRLLIQGIDRDPIKRQLVQAVTQLGPHFGFRVLAEGVETADELVTILRLQVDLAQGYYFARPALWDQISAEDAAWQHALLSIRAQEILANQWMGHDAQQTWQTAWPILIQGACCRSASVALGEILRRAEHVTRRHWRVAQRSPAGWRLWTPDGPAWASSPLLGLLEAWQRHPDPPNPWVWQDTTTFFDKPGAAAIWRVPMRPDVVIVAWTGWLHAWASELLAWGETFSQLVGLVGQAESLWDRD</sequence>
<dbReference type="InterPro" id="IPR050706">
    <property type="entry name" value="Cyclic-di-GMP_PDE-like"/>
</dbReference>
<dbReference type="PATRIC" id="fig|679936.5.peg.1208"/>
<name>G8TUK2_SULAD</name>
<proteinExistence type="predicted"/>
<feature type="domain" description="EAL" evidence="1">
    <location>
        <begin position="1"/>
        <end position="241"/>
    </location>
</feature>
<dbReference type="EMBL" id="CP003179">
    <property type="protein sequence ID" value="AEW04649.1"/>
    <property type="molecule type" value="Genomic_DNA"/>
</dbReference>
<dbReference type="SMART" id="SM00052">
    <property type="entry name" value="EAL"/>
    <property type="match status" value="1"/>
</dbReference>
<dbReference type="Proteomes" id="UP000005439">
    <property type="component" value="Chromosome"/>
</dbReference>
<dbReference type="SUPFAM" id="SSF141868">
    <property type="entry name" value="EAL domain-like"/>
    <property type="match status" value="1"/>
</dbReference>